<evidence type="ECO:0000256" key="2">
    <source>
        <dbReference type="ARBA" id="ARBA00023002"/>
    </source>
</evidence>
<dbReference type="InterPro" id="IPR036291">
    <property type="entry name" value="NAD(P)-bd_dom_sf"/>
</dbReference>
<accession>A0ABN4YCT4</accession>
<reference evidence="3 4" key="1">
    <citation type="submission" date="2017-03" db="EMBL/GenBank/DDBJ databases">
        <title>Genome sequencing of Shewanella japonica KCTC 22435.</title>
        <authorList>
            <person name="Kim K.M."/>
        </authorList>
    </citation>
    <scope>NUCLEOTIDE SEQUENCE [LARGE SCALE GENOMIC DNA]</scope>
    <source>
        <strain evidence="3 4">KCTC 22435</strain>
    </source>
</reference>
<gene>
    <name evidence="3" type="ORF">SJ2017_1936</name>
</gene>
<dbReference type="PANTHER" id="PTHR24321:SF8">
    <property type="entry name" value="ESTRADIOL 17-BETA-DEHYDROGENASE 8-RELATED"/>
    <property type="match status" value="1"/>
</dbReference>
<evidence type="ECO:0000256" key="1">
    <source>
        <dbReference type="ARBA" id="ARBA00006484"/>
    </source>
</evidence>
<dbReference type="Proteomes" id="UP000191820">
    <property type="component" value="Chromosome"/>
</dbReference>
<dbReference type="EMBL" id="CP020472">
    <property type="protein sequence ID" value="ARD22238.1"/>
    <property type="molecule type" value="Genomic_DNA"/>
</dbReference>
<dbReference type="InterPro" id="IPR002347">
    <property type="entry name" value="SDR_fam"/>
</dbReference>
<organism evidence="3 4">
    <name type="scientific">Shewanella japonica</name>
    <dbReference type="NCBI Taxonomy" id="93973"/>
    <lineage>
        <taxon>Bacteria</taxon>
        <taxon>Pseudomonadati</taxon>
        <taxon>Pseudomonadota</taxon>
        <taxon>Gammaproteobacteria</taxon>
        <taxon>Alteromonadales</taxon>
        <taxon>Shewanellaceae</taxon>
        <taxon>Shewanella</taxon>
    </lineage>
</organism>
<sequence length="259" mass="27663">MSERLLGEVAIVTGGADGIGAAIAQEFCLQGAKVCIADRNEALGMQVASQLVAQGFDATFFAVDISDETLVNAMVAHTVAELGEPSILINNAALISPGNDIDAVGVDAWKKSFSVNVDGMWFCSKAVYPYMKKHQRGSIVNVGSVHSFKIVPGYFPYAVTKHAVIGLTRNMAVEFAQFNIRVNALCPGMIETPMAFKSWDNTDDPQGSRKAMGDVHPLKRNGTTAEIAKPALFLASDDSSFMTGQSLVVDGGRSVIYHD</sequence>
<name>A0ABN4YCT4_9GAMM</name>
<dbReference type="InterPro" id="IPR020904">
    <property type="entry name" value="Sc_DH/Rdtase_CS"/>
</dbReference>
<dbReference type="Pfam" id="PF13561">
    <property type="entry name" value="adh_short_C2"/>
    <property type="match status" value="1"/>
</dbReference>
<proteinExistence type="inferred from homology"/>
<evidence type="ECO:0000313" key="3">
    <source>
        <dbReference type="EMBL" id="ARD22238.1"/>
    </source>
</evidence>
<dbReference type="RefSeq" id="WP_055024030.1">
    <property type="nucleotide sequence ID" value="NZ_CANMJJ010000023.1"/>
</dbReference>
<dbReference type="PRINTS" id="PR00080">
    <property type="entry name" value="SDRFAMILY"/>
</dbReference>
<dbReference type="CDD" id="cd05233">
    <property type="entry name" value="SDR_c"/>
    <property type="match status" value="1"/>
</dbReference>
<comment type="similarity">
    <text evidence="1">Belongs to the short-chain dehydrogenases/reductases (SDR) family.</text>
</comment>
<dbReference type="PRINTS" id="PR00081">
    <property type="entry name" value="GDHRDH"/>
</dbReference>
<keyword evidence="2" id="KW-0560">Oxidoreductase</keyword>
<dbReference type="SUPFAM" id="SSF51735">
    <property type="entry name" value="NAD(P)-binding Rossmann-fold domains"/>
    <property type="match status" value="1"/>
</dbReference>
<evidence type="ECO:0000313" key="4">
    <source>
        <dbReference type="Proteomes" id="UP000191820"/>
    </source>
</evidence>
<keyword evidence="4" id="KW-1185">Reference proteome</keyword>
<dbReference type="PANTHER" id="PTHR24321">
    <property type="entry name" value="DEHYDROGENASES, SHORT CHAIN"/>
    <property type="match status" value="1"/>
</dbReference>
<dbReference type="NCBIfam" id="NF005559">
    <property type="entry name" value="PRK07231.1"/>
    <property type="match status" value="1"/>
</dbReference>
<dbReference type="Gene3D" id="3.40.50.720">
    <property type="entry name" value="NAD(P)-binding Rossmann-like Domain"/>
    <property type="match status" value="1"/>
</dbReference>
<dbReference type="PROSITE" id="PS00061">
    <property type="entry name" value="ADH_SHORT"/>
    <property type="match status" value="1"/>
</dbReference>
<protein>
    <submittedName>
        <fullName evidence="3">3-oxoacyl-ACP reductase</fullName>
    </submittedName>
</protein>